<reference evidence="2 3" key="1">
    <citation type="submission" date="2023-10" db="EMBL/GenBank/DDBJ databases">
        <title>Genomes of two closely related lineages of the louse Polyplax serrata with different host specificities.</title>
        <authorList>
            <person name="Martinu J."/>
            <person name="Tarabai H."/>
            <person name="Stefka J."/>
            <person name="Hypsa V."/>
        </authorList>
    </citation>
    <scope>NUCLEOTIDE SEQUENCE [LARGE SCALE GENOMIC DNA]</scope>
    <source>
        <strain evidence="2">HR10_N</strain>
    </source>
</reference>
<dbReference type="EMBL" id="JAWJWE010000041">
    <property type="protein sequence ID" value="KAK6618581.1"/>
    <property type="molecule type" value="Genomic_DNA"/>
</dbReference>
<evidence type="ECO:0000313" key="2">
    <source>
        <dbReference type="EMBL" id="KAK6618581.1"/>
    </source>
</evidence>
<dbReference type="Proteomes" id="UP001372834">
    <property type="component" value="Unassembled WGS sequence"/>
</dbReference>
<feature type="compositionally biased region" description="Polar residues" evidence="1">
    <location>
        <begin position="197"/>
        <end position="208"/>
    </location>
</feature>
<accession>A0AAN8P243</accession>
<name>A0AAN8P243_POLSC</name>
<organism evidence="2 3">
    <name type="scientific">Polyplax serrata</name>
    <name type="common">Common mouse louse</name>
    <dbReference type="NCBI Taxonomy" id="468196"/>
    <lineage>
        <taxon>Eukaryota</taxon>
        <taxon>Metazoa</taxon>
        <taxon>Ecdysozoa</taxon>
        <taxon>Arthropoda</taxon>
        <taxon>Hexapoda</taxon>
        <taxon>Insecta</taxon>
        <taxon>Pterygota</taxon>
        <taxon>Neoptera</taxon>
        <taxon>Paraneoptera</taxon>
        <taxon>Psocodea</taxon>
        <taxon>Troctomorpha</taxon>
        <taxon>Phthiraptera</taxon>
        <taxon>Anoplura</taxon>
        <taxon>Polyplacidae</taxon>
        <taxon>Polyplax</taxon>
    </lineage>
</organism>
<protein>
    <submittedName>
        <fullName evidence="2">Uncharacterized protein</fullName>
    </submittedName>
</protein>
<proteinExistence type="predicted"/>
<dbReference type="AlphaFoldDB" id="A0AAN8P243"/>
<gene>
    <name evidence="2" type="ORF">RUM43_012972</name>
</gene>
<sequence length="519" mass="58949">MRKRVFRSHDLYRISEPPSKISPRSEDEASDRFGYHVRETEDSFRSSNHPRQHIEGFRRKKKKKKTYDEGHLIGQDKAQAEKFWNRITGAKTTHGITGVTMPMTGGTRMLRARRKDCNLKPNRRLDRKSSRGMLFENEELRMRTITINAEVEQGQHALKKLRRENEQLRREMWSLRDEYDKMEKLLRKKETDEDSNQENSDSEGSPSDDSVDEKLAIKEAASRQEEAADSESNESLLKTQNFGNEANVRTFDGLSVIDEQTEETQTTESPLGCGTLSRGNSANRAMSPPGPLFDEACGISDFPQFGYGPAAKPLLKKKATSPSYESGIFPSTWTADTYESRPASPYPCNGSHHQDSYQKRFQVLQNLSTIPPAPEPAQMTDGRWICPDPSKLPELPEYDIYVNQPYQNAYLPQKPVELTACSPTFPPPTFPYNLIQDRTGPDVFVADGFPSNGRPPITGITTIKEADEASNLEAKLKSRKRKVLGHLAEAKNDSQLVRKMGKKQQELKMQVLIFHQAKH</sequence>
<comment type="caution">
    <text evidence="2">The sequence shown here is derived from an EMBL/GenBank/DDBJ whole genome shotgun (WGS) entry which is preliminary data.</text>
</comment>
<evidence type="ECO:0000256" key="1">
    <source>
        <dbReference type="SAM" id="MobiDB-lite"/>
    </source>
</evidence>
<feature type="region of interest" description="Disordered" evidence="1">
    <location>
        <begin position="40"/>
        <end position="68"/>
    </location>
</feature>
<feature type="region of interest" description="Disordered" evidence="1">
    <location>
        <begin position="188"/>
        <end position="241"/>
    </location>
</feature>
<feature type="compositionally biased region" description="Basic and acidic residues" evidence="1">
    <location>
        <begin position="212"/>
        <end position="226"/>
    </location>
</feature>
<evidence type="ECO:0000313" key="3">
    <source>
        <dbReference type="Proteomes" id="UP001372834"/>
    </source>
</evidence>